<reference evidence="3 4" key="1">
    <citation type="journal article" date="2015" name="Stand. Genomic Sci.">
        <title>Genomic Encyclopedia of Bacterial and Archaeal Type Strains, Phase III: the genomes of soil and plant-associated and newly described type strains.</title>
        <authorList>
            <person name="Whitman W.B."/>
            <person name="Woyke T."/>
            <person name="Klenk H.P."/>
            <person name="Zhou Y."/>
            <person name="Lilburn T.G."/>
            <person name="Beck B.J."/>
            <person name="De Vos P."/>
            <person name="Vandamme P."/>
            <person name="Eisen J.A."/>
            <person name="Garrity G."/>
            <person name="Hugenholtz P."/>
            <person name="Kyrpides N.C."/>
        </authorList>
    </citation>
    <scope>NUCLEOTIDE SEQUENCE [LARGE SCALE GENOMIC DNA]</scope>
    <source>
        <strain evidence="3 4">CGMCC 1.10685</strain>
    </source>
</reference>
<dbReference type="AlphaFoldDB" id="A0A562PSX7"/>
<feature type="compositionally biased region" description="Low complexity" evidence="1">
    <location>
        <begin position="45"/>
        <end position="64"/>
    </location>
</feature>
<accession>A0A562PSX7</accession>
<keyword evidence="2" id="KW-0732">Signal</keyword>
<feature type="chain" id="PRO_5022235869" description="PEP-CTERM sorting domain-containing protein" evidence="2">
    <location>
        <begin position="32"/>
        <end position="961"/>
    </location>
</feature>
<feature type="region of interest" description="Disordered" evidence="1">
    <location>
        <begin position="85"/>
        <end position="106"/>
    </location>
</feature>
<evidence type="ECO:0000313" key="3">
    <source>
        <dbReference type="EMBL" id="TWI47509.1"/>
    </source>
</evidence>
<gene>
    <name evidence="3" type="ORF">IP92_02569</name>
</gene>
<evidence type="ECO:0000256" key="1">
    <source>
        <dbReference type="SAM" id="MobiDB-lite"/>
    </source>
</evidence>
<dbReference type="Proteomes" id="UP000315112">
    <property type="component" value="Unassembled WGS sequence"/>
</dbReference>
<feature type="region of interest" description="Disordered" evidence="1">
    <location>
        <begin position="39"/>
        <end position="64"/>
    </location>
</feature>
<evidence type="ECO:0000256" key="2">
    <source>
        <dbReference type="SAM" id="SignalP"/>
    </source>
</evidence>
<sequence length="961" mass="91525">MHSNPTPSLYARLPRLAPLALALALSGAAAAQTITVTGAPGQDGSSGTQPGAAGAAGSAGGPATAAAGIAHTGAVATGGNGGRGGNGAGGAPGQDGGAAGNGGAGGAATAQHIVGSAASNINVSAQATGGNGGAAGVPGEAGNGGSAGAQGAGGNGGDAAASVSATGTRIIQGNAQADGGAAAGVLAGDYARHAGTAEATATLLGGSSSFVSGNVHAYGGNAGMTGGGAGPVAGGAARGAVTATGDIVALSSTVYGGTGSAASGGGAGGRGGDAEGDIHASVGSGYFSGQWRVQGGSGGNSTGGTGGAGGNARLSTQITTATTGSIDLWTYVAGGDGGDGHGLAGDSDVNLVIAAGGLGTVGGEVRSTGGRGGHGAGITGTAMQGGQGKLTANVVTQGRLQLHVSATGGAGGDGIDGHGGRGGDAIAVAAGSGHASYAGSPNELYIEATGGVGGAASAPGKRAGDGGTGHIAGTIHGTGIADAQLRATVTGGRGGTGKGQALAGNGGAAYANNNVDGSVGSDGVELYLEQKAVGGMGGFHDIGKGGKGGSAVSTLTRTIEGNHTISLRAEARGGTGGVGTIGGDGGDATASVDVTRAGTTVGLSGVAEAVGGGGGYGQPGLGGNASARSVVRAAGNASALAKADGTGWNVDSRREAPARADAFARAESTVTDASASAYATAARQEGGVAHARSEVISTGRAFAVASTLGHEGTASSYTHTTGTNLSEARAIGDVTRGGLHSASVAQHGTGLVETDARLTFGGASRWTGARVWSRAQVGSGELLESFDTTSFGYLRPDLAILYPHDPAVAGRYAGADVFAAGRMVGGGDFGATLPTRYGTSAHFVFDAASEGMLRLDLLNFRHRDAFATMEFSVAVQGAEVFRQTFYRLVDAQAFFSGGMLELGLLDEGPYDILIAADFLFGNPGWVGFDYVLAAVPEPGMWLLLAVGLVLVRVRLRGSFRV</sequence>
<organism evidence="3 4">
    <name type="scientific">Pseudoduganella flava</name>
    <dbReference type="NCBI Taxonomy" id="871742"/>
    <lineage>
        <taxon>Bacteria</taxon>
        <taxon>Pseudomonadati</taxon>
        <taxon>Pseudomonadota</taxon>
        <taxon>Betaproteobacteria</taxon>
        <taxon>Burkholderiales</taxon>
        <taxon>Oxalobacteraceae</taxon>
        <taxon>Telluria group</taxon>
        <taxon>Pseudoduganella</taxon>
    </lineage>
</organism>
<evidence type="ECO:0000313" key="4">
    <source>
        <dbReference type="Proteomes" id="UP000315112"/>
    </source>
</evidence>
<evidence type="ECO:0008006" key="5">
    <source>
        <dbReference type="Google" id="ProtNLM"/>
    </source>
</evidence>
<name>A0A562PSX7_9BURK</name>
<comment type="caution">
    <text evidence="3">The sequence shown here is derived from an EMBL/GenBank/DDBJ whole genome shotgun (WGS) entry which is preliminary data.</text>
</comment>
<feature type="signal peptide" evidence="2">
    <location>
        <begin position="1"/>
        <end position="31"/>
    </location>
</feature>
<proteinExistence type="predicted"/>
<dbReference type="EMBL" id="VLKW01000004">
    <property type="protein sequence ID" value="TWI47509.1"/>
    <property type="molecule type" value="Genomic_DNA"/>
</dbReference>
<protein>
    <recommendedName>
        <fullName evidence="5">PEP-CTERM sorting domain-containing protein</fullName>
    </recommendedName>
</protein>